<evidence type="ECO:0000313" key="8">
    <source>
        <dbReference type="EMBL" id="EHI69185.1"/>
    </source>
</evidence>
<dbReference type="InterPro" id="IPR003593">
    <property type="entry name" value="AAA+_ATPase"/>
</dbReference>
<dbReference type="PROSITE" id="PS50893">
    <property type="entry name" value="ABC_TRANSPORTER_2"/>
    <property type="match status" value="1"/>
</dbReference>
<dbReference type="GO" id="GO:0005524">
    <property type="term" value="F:ATP binding"/>
    <property type="evidence" value="ECO:0007669"/>
    <property type="project" value="UniProtKB-KW"/>
</dbReference>
<dbReference type="EMBL" id="AEUX02000007">
    <property type="protein sequence ID" value="EHI69185.1"/>
    <property type="molecule type" value="Genomic_DNA"/>
</dbReference>
<dbReference type="GO" id="GO:0005886">
    <property type="term" value="C:plasma membrane"/>
    <property type="evidence" value="ECO:0007669"/>
    <property type="project" value="UniProtKB-SubCell"/>
</dbReference>
<dbReference type="InterPro" id="IPR027417">
    <property type="entry name" value="P-loop_NTPase"/>
</dbReference>
<dbReference type="RefSeq" id="WP_008090205.1">
    <property type="nucleotide sequence ID" value="NZ_AEUX02000007.1"/>
</dbReference>
<dbReference type="eggNOG" id="COG1101">
    <property type="taxonomic scope" value="Bacteria"/>
</dbReference>
<keyword evidence="2" id="KW-0813">Transport</keyword>
<keyword evidence="5 8" id="KW-0067">ATP-binding</keyword>
<sequence>MSTLLAIKDIHKTFEKGTVNENHVLKGLSLDVEAGDFISIIGGNGAGKSTLMNSLAGTLKVDQGDLLLEGKSIKQLSTSRRAKMISRVFQDPKMGTASRLTIEENMAIAYRRGQSRGLHWGVTDKEREIYRKALAPLGLNLENRLKVDTQFLSGGQRQALTLLMASLVKPKLLLLDEHTAALDPKTSAMVMELTQTIVERDQLTTMMITHNMENAIRYGNRLIMLHQGQVVVDVKGSAKKELTVEELMALFHQNSGQALTDDNLILTT</sequence>
<protein>
    <submittedName>
        <fullName evidence="8">ABC transporter, ATP-binding protein</fullName>
    </submittedName>
</protein>
<dbReference type="GO" id="GO:0016887">
    <property type="term" value="F:ATP hydrolysis activity"/>
    <property type="evidence" value="ECO:0007669"/>
    <property type="project" value="InterPro"/>
</dbReference>
<dbReference type="SMART" id="SM00382">
    <property type="entry name" value="AAA"/>
    <property type="match status" value="1"/>
</dbReference>
<dbReference type="PROSITE" id="PS00211">
    <property type="entry name" value="ABC_TRANSPORTER_1"/>
    <property type="match status" value="1"/>
</dbReference>
<dbReference type="OrthoDB" id="9776369at2"/>
<evidence type="ECO:0000259" key="7">
    <source>
        <dbReference type="PROSITE" id="PS50893"/>
    </source>
</evidence>
<keyword evidence="3" id="KW-1003">Cell membrane</keyword>
<keyword evidence="9" id="KW-1185">Reference proteome</keyword>
<keyword evidence="4" id="KW-0547">Nucleotide-binding</keyword>
<feature type="domain" description="ABC transporter" evidence="7">
    <location>
        <begin position="5"/>
        <end position="252"/>
    </location>
</feature>
<comment type="caution">
    <text evidence="8">The sequence shown here is derived from an EMBL/GenBank/DDBJ whole genome shotgun (WGS) entry which is preliminary data.</text>
</comment>
<evidence type="ECO:0000256" key="5">
    <source>
        <dbReference type="ARBA" id="ARBA00022840"/>
    </source>
</evidence>
<evidence type="ECO:0000256" key="6">
    <source>
        <dbReference type="ARBA" id="ARBA00023136"/>
    </source>
</evidence>
<dbReference type="InterPro" id="IPR017871">
    <property type="entry name" value="ABC_transporter-like_CS"/>
</dbReference>
<dbReference type="Gene3D" id="3.40.50.300">
    <property type="entry name" value="P-loop containing nucleotide triphosphate hydrolases"/>
    <property type="match status" value="1"/>
</dbReference>
<reference evidence="8 9" key="1">
    <citation type="journal article" date="2014" name="Int. J. Syst. Evol. Microbiol.">
        <title>Phylogenomics and the dynamic genome evolution of the genus Streptococcus.</title>
        <authorList>
            <consortium name="The Broad Institute Genome Sequencing Platform"/>
            <person name="Richards V.P."/>
            <person name="Palmer S.R."/>
            <person name="Pavinski Bitar P.D."/>
            <person name="Qin X."/>
            <person name="Weinstock G.M."/>
            <person name="Highlander S.K."/>
            <person name="Town C.D."/>
            <person name="Burne R.A."/>
            <person name="Stanhope M.J."/>
        </authorList>
    </citation>
    <scope>NUCLEOTIDE SEQUENCE [LARGE SCALE GENOMIC DNA]</scope>
    <source>
        <strain evidence="8 9">707-05</strain>
    </source>
</reference>
<proteinExistence type="predicted"/>
<evidence type="ECO:0000256" key="1">
    <source>
        <dbReference type="ARBA" id="ARBA00004202"/>
    </source>
</evidence>
<dbReference type="InterPro" id="IPR050166">
    <property type="entry name" value="ABC_transporter_ATP-bind"/>
</dbReference>
<dbReference type="PANTHER" id="PTHR42788">
    <property type="entry name" value="TAURINE IMPORT ATP-BINDING PROTEIN-RELATED"/>
    <property type="match status" value="1"/>
</dbReference>
<evidence type="ECO:0000256" key="4">
    <source>
        <dbReference type="ARBA" id="ARBA00022741"/>
    </source>
</evidence>
<evidence type="ECO:0000256" key="3">
    <source>
        <dbReference type="ARBA" id="ARBA00022475"/>
    </source>
</evidence>
<name>G5K4N0_9STRE</name>
<dbReference type="AlphaFoldDB" id="G5K4N0"/>
<gene>
    <name evidence="8" type="ORF">STRIC_1767</name>
</gene>
<dbReference type="SUPFAM" id="SSF52540">
    <property type="entry name" value="P-loop containing nucleoside triphosphate hydrolases"/>
    <property type="match status" value="1"/>
</dbReference>
<dbReference type="PANTHER" id="PTHR42788:SF7">
    <property type="entry name" value="NITRATE ABC TRANSPORTER ATP-BINDING PROTEIN"/>
    <property type="match status" value="1"/>
</dbReference>
<dbReference type="STRING" id="764299.STRIC_1767"/>
<keyword evidence="6" id="KW-0472">Membrane</keyword>
<evidence type="ECO:0000313" key="9">
    <source>
        <dbReference type="Proteomes" id="UP000003330"/>
    </source>
</evidence>
<organism evidence="8 9">
    <name type="scientific">Streptococcus ictaluri 707-05</name>
    <dbReference type="NCBI Taxonomy" id="764299"/>
    <lineage>
        <taxon>Bacteria</taxon>
        <taxon>Bacillati</taxon>
        <taxon>Bacillota</taxon>
        <taxon>Bacilli</taxon>
        <taxon>Lactobacillales</taxon>
        <taxon>Streptococcaceae</taxon>
        <taxon>Streptococcus</taxon>
    </lineage>
</organism>
<dbReference type="Pfam" id="PF00005">
    <property type="entry name" value="ABC_tran"/>
    <property type="match status" value="1"/>
</dbReference>
<comment type="subcellular location">
    <subcellularLocation>
        <location evidence="1">Cell membrane</location>
        <topology evidence="1">Peripheral membrane protein</topology>
    </subcellularLocation>
</comment>
<evidence type="ECO:0000256" key="2">
    <source>
        <dbReference type="ARBA" id="ARBA00022448"/>
    </source>
</evidence>
<dbReference type="InterPro" id="IPR003439">
    <property type="entry name" value="ABC_transporter-like_ATP-bd"/>
</dbReference>
<dbReference type="Proteomes" id="UP000003330">
    <property type="component" value="Unassembled WGS sequence"/>
</dbReference>
<accession>G5K4N0</accession>